<dbReference type="eggNOG" id="ENOG50336QR">
    <property type="taxonomic scope" value="Bacteria"/>
</dbReference>
<sequence length="159" mass="17736">MKRQPVGRPRINSDRGRFPDAGVSKFEYNINQEKHMQEQSNKNNEQKAPACISTIGVSRCRCGAYHLRYRYVDVAIPRETLYLIMEECFRYEEECAKREGQRPEAMVFSLGVVTLAILPLDFAAFSKAVGDAVNEDLGIGRLFAGAEAGDNGLADGTQN</sequence>
<organism evidence="2 3">
    <name type="scientific">Chlorobaculum tepidum (strain ATCC 49652 / DSM 12025 / NBRC 103806 / TLS)</name>
    <name type="common">Chlorobium tepidum</name>
    <dbReference type="NCBI Taxonomy" id="194439"/>
    <lineage>
        <taxon>Bacteria</taxon>
        <taxon>Pseudomonadati</taxon>
        <taxon>Chlorobiota</taxon>
        <taxon>Chlorobiia</taxon>
        <taxon>Chlorobiales</taxon>
        <taxon>Chlorobiaceae</taxon>
        <taxon>Chlorobaculum</taxon>
    </lineage>
</organism>
<dbReference type="EMBL" id="AE006470">
    <property type="protein sequence ID" value="AAM72961.1"/>
    <property type="molecule type" value="Genomic_DNA"/>
</dbReference>
<evidence type="ECO:0000313" key="2">
    <source>
        <dbReference type="EMBL" id="AAM72961.1"/>
    </source>
</evidence>
<dbReference type="STRING" id="194439.CT1739"/>
<dbReference type="KEGG" id="cte:CT1739"/>
<proteinExistence type="predicted"/>
<evidence type="ECO:0000313" key="3">
    <source>
        <dbReference type="Proteomes" id="UP000001007"/>
    </source>
</evidence>
<evidence type="ECO:0000256" key="1">
    <source>
        <dbReference type="SAM" id="MobiDB-lite"/>
    </source>
</evidence>
<feature type="region of interest" description="Disordered" evidence="1">
    <location>
        <begin position="1"/>
        <end position="23"/>
    </location>
</feature>
<dbReference type="EnsemblBacteria" id="AAM72961">
    <property type="protein sequence ID" value="AAM72961"/>
    <property type="gene ID" value="CT1739"/>
</dbReference>
<gene>
    <name evidence="2" type="ordered locus">CT1739</name>
</gene>
<dbReference type="HOGENOM" id="CLU_1657711_0_0_10"/>
<dbReference type="Proteomes" id="UP000001007">
    <property type="component" value="Chromosome"/>
</dbReference>
<keyword evidence="3" id="KW-1185">Reference proteome</keyword>
<dbReference type="RefSeq" id="WP_010933400.1">
    <property type="nucleotide sequence ID" value="NC_002932.3"/>
</dbReference>
<dbReference type="OrthoDB" id="595453at2"/>
<accession>Q8KBP6</accession>
<name>Q8KBP6_CHLTE</name>
<reference evidence="2 3" key="1">
    <citation type="journal article" date="2002" name="Proc. Natl. Acad. Sci. U.S.A.">
        <title>The complete genome sequence of Chlorobium tepidum TLS, a photosynthetic, anaerobic, green-sulfur bacterium.</title>
        <authorList>
            <person name="Eisen J.A."/>
            <person name="Nelson K.E."/>
            <person name="Paulsen I.T."/>
            <person name="Heidelberg J.F."/>
            <person name="Wu M."/>
            <person name="Dodson R.J."/>
            <person name="Deboy R."/>
            <person name="Gwinn M.L."/>
            <person name="Nelson W.C."/>
            <person name="Haft D.H."/>
            <person name="Hickey E.K."/>
            <person name="Peterson J.D."/>
            <person name="Durkin A.S."/>
            <person name="Kolonay J.L."/>
            <person name="Yang F."/>
            <person name="Holt I."/>
            <person name="Umayam L.A."/>
            <person name="Mason T."/>
            <person name="Brenner M."/>
            <person name="Shea T.P."/>
            <person name="Parksey D."/>
            <person name="Nierman W.C."/>
            <person name="Feldblyum T.V."/>
            <person name="Hansen C.L."/>
            <person name="Craven M.B."/>
            <person name="Radune D."/>
            <person name="Vamathevan J."/>
            <person name="Khouri H."/>
            <person name="White O."/>
            <person name="Gruber T.M."/>
            <person name="Ketchum K.A."/>
            <person name="Venter J.C."/>
            <person name="Tettelin H."/>
            <person name="Bryant D.A."/>
            <person name="Fraser C.M."/>
        </authorList>
    </citation>
    <scope>NUCLEOTIDE SEQUENCE [LARGE SCALE GENOMIC DNA]</scope>
    <source>
        <strain evidence="3">ATCC 49652 / DSM 12025 / NBRC 103806 / TLS</strain>
    </source>
</reference>
<dbReference type="AlphaFoldDB" id="Q8KBP6"/>
<protein>
    <submittedName>
        <fullName evidence="2">Uncharacterized protein</fullName>
    </submittedName>
</protein>